<keyword evidence="3" id="KW-0012">Acyltransferase</keyword>
<evidence type="ECO:0000313" key="3">
    <source>
        <dbReference type="EMBL" id="TWP53291.1"/>
    </source>
</evidence>
<gene>
    <name evidence="3" type="ORF">FKR81_04790</name>
</gene>
<feature type="transmembrane region" description="Helical" evidence="1">
    <location>
        <begin position="12"/>
        <end position="30"/>
    </location>
</feature>
<dbReference type="EMBL" id="VOBR01000003">
    <property type="protein sequence ID" value="TWP53291.1"/>
    <property type="molecule type" value="Genomic_DNA"/>
</dbReference>
<feature type="transmembrane region" description="Helical" evidence="1">
    <location>
        <begin position="112"/>
        <end position="132"/>
    </location>
</feature>
<organism evidence="3 4">
    <name type="scientific">Lentzea tibetensis</name>
    <dbReference type="NCBI Taxonomy" id="2591470"/>
    <lineage>
        <taxon>Bacteria</taxon>
        <taxon>Bacillati</taxon>
        <taxon>Actinomycetota</taxon>
        <taxon>Actinomycetes</taxon>
        <taxon>Pseudonocardiales</taxon>
        <taxon>Pseudonocardiaceae</taxon>
        <taxon>Lentzea</taxon>
    </lineage>
</organism>
<feature type="transmembrane region" description="Helical" evidence="1">
    <location>
        <begin position="250"/>
        <end position="272"/>
    </location>
</feature>
<evidence type="ECO:0000256" key="1">
    <source>
        <dbReference type="SAM" id="Phobius"/>
    </source>
</evidence>
<evidence type="ECO:0000259" key="2">
    <source>
        <dbReference type="Pfam" id="PF01757"/>
    </source>
</evidence>
<protein>
    <submittedName>
        <fullName evidence="3">Acyltransferase family protein</fullName>
    </submittedName>
</protein>
<keyword evidence="4" id="KW-1185">Reference proteome</keyword>
<dbReference type="GO" id="GO:0016747">
    <property type="term" value="F:acyltransferase activity, transferring groups other than amino-acyl groups"/>
    <property type="evidence" value="ECO:0007669"/>
    <property type="project" value="InterPro"/>
</dbReference>
<name>A0A563F0K9_9PSEU</name>
<sequence length="336" mass="36350">MRNPFVDGVRFVAVVGVVLGHWLVTVLVPGDNGLGVDSPLRWMPALVPVSWVLQTLGLFFFAGGYAAAHSRTPWLARVRQLAVPVAVLLGCWALVLAGLAMRGFPQGTVMTVVYIVTTPLWFLGAYLVLLAMKPVVRFLDEHSWGVLVPVALVFFVPYAVWWAVWQLGYALARKRIPGPPLLVGGVVGYVLLVRFGGYPVSAVGIPGAALSNLSPPTYAALALALAQIGLVLTVAPMLSRLGETSVARWLNVRALPIFLVHQSALVMVTLVVSGPGLSSPPDHPGWVWQRLAWLPVFALVAWGWMPAARARWWRRAARPRTPSVPAPAAEERTPVP</sequence>
<accession>A0A563F0K9</accession>
<dbReference type="OrthoDB" id="8206682at2"/>
<feature type="transmembrane region" description="Helical" evidence="1">
    <location>
        <begin position="42"/>
        <end position="61"/>
    </location>
</feature>
<feature type="transmembrane region" description="Helical" evidence="1">
    <location>
        <begin position="292"/>
        <end position="310"/>
    </location>
</feature>
<comment type="caution">
    <text evidence="3">The sequence shown here is derived from an EMBL/GenBank/DDBJ whole genome shotgun (WGS) entry which is preliminary data.</text>
</comment>
<dbReference type="AlphaFoldDB" id="A0A563F0K9"/>
<evidence type="ECO:0000313" key="4">
    <source>
        <dbReference type="Proteomes" id="UP000316639"/>
    </source>
</evidence>
<dbReference type="Proteomes" id="UP000316639">
    <property type="component" value="Unassembled WGS sequence"/>
</dbReference>
<dbReference type="Pfam" id="PF01757">
    <property type="entry name" value="Acyl_transf_3"/>
    <property type="match status" value="1"/>
</dbReference>
<keyword evidence="1" id="KW-0472">Membrane</keyword>
<keyword evidence="1" id="KW-1133">Transmembrane helix</keyword>
<dbReference type="RefSeq" id="WP_146349702.1">
    <property type="nucleotide sequence ID" value="NZ_VOBR01000003.1"/>
</dbReference>
<dbReference type="InterPro" id="IPR002656">
    <property type="entry name" value="Acyl_transf_3_dom"/>
</dbReference>
<reference evidence="3 4" key="1">
    <citation type="submission" date="2019-07" db="EMBL/GenBank/DDBJ databases">
        <title>Lentzea xizangensis sp. nov., isolated from Qinghai-Tibetan Plateau Soils.</title>
        <authorList>
            <person name="Huang J."/>
        </authorList>
    </citation>
    <scope>NUCLEOTIDE SEQUENCE [LARGE SCALE GENOMIC DNA]</scope>
    <source>
        <strain evidence="3 4">FXJ1.1311</strain>
    </source>
</reference>
<proteinExistence type="predicted"/>
<feature type="transmembrane region" description="Helical" evidence="1">
    <location>
        <begin position="144"/>
        <end position="164"/>
    </location>
</feature>
<feature type="transmembrane region" description="Helical" evidence="1">
    <location>
        <begin position="81"/>
        <end position="100"/>
    </location>
</feature>
<feature type="transmembrane region" description="Helical" evidence="1">
    <location>
        <begin position="217"/>
        <end position="238"/>
    </location>
</feature>
<keyword evidence="1" id="KW-0812">Transmembrane</keyword>
<keyword evidence="3" id="KW-0808">Transferase</keyword>
<feature type="domain" description="Acyltransferase 3" evidence="2">
    <location>
        <begin position="4"/>
        <end position="299"/>
    </location>
</feature>